<gene>
    <name evidence="2" type="ORF">LCGC14_2144080</name>
</gene>
<accession>A0A0F9DXH8</accession>
<reference evidence="2" key="1">
    <citation type="journal article" date="2015" name="Nature">
        <title>Complex archaea that bridge the gap between prokaryotes and eukaryotes.</title>
        <authorList>
            <person name="Spang A."/>
            <person name="Saw J.H."/>
            <person name="Jorgensen S.L."/>
            <person name="Zaremba-Niedzwiedzka K."/>
            <person name="Martijn J."/>
            <person name="Lind A.E."/>
            <person name="van Eijk R."/>
            <person name="Schleper C."/>
            <person name="Guy L."/>
            <person name="Ettema T.J."/>
        </authorList>
    </citation>
    <scope>NUCLEOTIDE SEQUENCE</scope>
</reference>
<name>A0A0F9DXH8_9ZZZZ</name>
<dbReference type="AlphaFoldDB" id="A0A0F9DXH8"/>
<organism evidence="2">
    <name type="scientific">marine sediment metagenome</name>
    <dbReference type="NCBI Taxonomy" id="412755"/>
    <lineage>
        <taxon>unclassified sequences</taxon>
        <taxon>metagenomes</taxon>
        <taxon>ecological metagenomes</taxon>
    </lineage>
</organism>
<keyword evidence="1" id="KW-0812">Transmembrane</keyword>
<evidence type="ECO:0000256" key="1">
    <source>
        <dbReference type="SAM" id="Phobius"/>
    </source>
</evidence>
<evidence type="ECO:0000313" key="2">
    <source>
        <dbReference type="EMBL" id="KKL66528.1"/>
    </source>
</evidence>
<comment type="caution">
    <text evidence="2">The sequence shown here is derived from an EMBL/GenBank/DDBJ whole genome shotgun (WGS) entry which is preliminary data.</text>
</comment>
<sequence length="61" mass="6973">MSDSSRDVGGREMGQLEKRNEGTAMKIWFVFWLLNLPLAILLLAYLGLLLDLIAYPHHSEE</sequence>
<proteinExistence type="predicted"/>
<protein>
    <submittedName>
        <fullName evidence="2">Uncharacterized protein</fullName>
    </submittedName>
</protein>
<keyword evidence="1" id="KW-0472">Membrane</keyword>
<dbReference type="EMBL" id="LAZR01027171">
    <property type="protein sequence ID" value="KKL66528.1"/>
    <property type="molecule type" value="Genomic_DNA"/>
</dbReference>
<keyword evidence="1" id="KW-1133">Transmembrane helix</keyword>
<feature type="transmembrane region" description="Helical" evidence="1">
    <location>
        <begin position="27"/>
        <end position="55"/>
    </location>
</feature>